<keyword evidence="2" id="KW-0378">Hydrolase</keyword>
<dbReference type="AlphaFoldDB" id="A0A4R7KTJ7"/>
<evidence type="ECO:0000313" key="2">
    <source>
        <dbReference type="EMBL" id="TDT62763.1"/>
    </source>
</evidence>
<keyword evidence="2" id="KW-0031">Aminopeptidase</keyword>
<evidence type="ECO:0000313" key="3">
    <source>
        <dbReference type="Proteomes" id="UP000295325"/>
    </source>
</evidence>
<evidence type="ECO:0000256" key="1">
    <source>
        <dbReference type="ARBA" id="ARBA00007068"/>
    </source>
</evidence>
<accession>A0A4R7KTJ7</accession>
<name>A0A4R7KTJ7_9CLOT</name>
<keyword evidence="2" id="KW-0645">Protease</keyword>
<dbReference type="InterPro" id="IPR016117">
    <property type="entry name" value="ArgJ-like_dom_sf"/>
</dbReference>
<dbReference type="CDD" id="cd02253">
    <property type="entry name" value="DmpA"/>
    <property type="match status" value="1"/>
</dbReference>
<gene>
    <name evidence="2" type="ORF">EDD71_10336</name>
</gene>
<dbReference type="EMBL" id="SOAZ01000003">
    <property type="protein sequence ID" value="TDT62763.1"/>
    <property type="molecule type" value="Genomic_DNA"/>
</dbReference>
<dbReference type="Proteomes" id="UP000295325">
    <property type="component" value="Unassembled WGS sequence"/>
</dbReference>
<dbReference type="GO" id="GO:0004177">
    <property type="term" value="F:aminopeptidase activity"/>
    <property type="evidence" value="ECO:0007669"/>
    <property type="project" value="UniProtKB-KW"/>
</dbReference>
<sequence>MKEQRRIRDYGITIGRMKPGRLNSITDVEGIRVGHVTLNDGEVKTGVTAILPHGGNLFKEKVMAASYVINGFGKSIGTIQIDELGTIETPIILTNTLSVGTACDGIVEYMLSQNDDIGRTTGTVNPIVCECNDGYLNDIRKRRVEKSHVIAAIRSAEVEFEEGSVGAGTGMSCLGLKGGVGTASRVIELDDRNYTLGSLVLSNFGVGEELLIDGIKAGEKIKELLSRSYDEPDRGSIIMIIATDIPLSERQLKRVCKRAVVGLSRTGSFIGNGSGDIVIAFTTANKVKHYEEKDLREIKMLKEDKMDLVFKAAAETIEEAILNSLVCAETTVGRDGHTRHSLKEFIEDIL</sequence>
<proteinExistence type="inferred from homology"/>
<organism evidence="2 3">
    <name type="scientific">Fonticella tunisiensis</name>
    <dbReference type="NCBI Taxonomy" id="1096341"/>
    <lineage>
        <taxon>Bacteria</taxon>
        <taxon>Bacillati</taxon>
        <taxon>Bacillota</taxon>
        <taxon>Clostridia</taxon>
        <taxon>Eubacteriales</taxon>
        <taxon>Clostridiaceae</taxon>
        <taxon>Fonticella</taxon>
    </lineage>
</organism>
<dbReference type="RefSeq" id="WP_133627166.1">
    <property type="nucleotide sequence ID" value="NZ_SOAZ01000003.1"/>
</dbReference>
<dbReference type="InterPro" id="IPR005321">
    <property type="entry name" value="Peptidase_S58_DmpA"/>
</dbReference>
<protein>
    <submittedName>
        <fullName evidence="2">D-aminopeptidase</fullName>
    </submittedName>
</protein>
<comment type="similarity">
    <text evidence="1">Belongs to the peptidase S58 family.</text>
</comment>
<dbReference type="Pfam" id="PF03576">
    <property type="entry name" value="Peptidase_S58"/>
    <property type="match status" value="1"/>
</dbReference>
<dbReference type="PANTHER" id="PTHR36512:SF3">
    <property type="entry name" value="BLR5678 PROTEIN"/>
    <property type="match status" value="1"/>
</dbReference>
<dbReference type="SUPFAM" id="SSF56266">
    <property type="entry name" value="DmpA/ArgJ-like"/>
    <property type="match status" value="1"/>
</dbReference>
<dbReference type="OrthoDB" id="9770388at2"/>
<reference evidence="2 3" key="1">
    <citation type="submission" date="2019-03" db="EMBL/GenBank/DDBJ databases">
        <title>Genomic Encyclopedia of Type Strains, Phase IV (KMG-IV): sequencing the most valuable type-strain genomes for metagenomic binning, comparative biology and taxonomic classification.</title>
        <authorList>
            <person name="Goeker M."/>
        </authorList>
    </citation>
    <scope>NUCLEOTIDE SEQUENCE [LARGE SCALE GENOMIC DNA]</scope>
    <source>
        <strain evidence="2 3">DSM 24455</strain>
    </source>
</reference>
<dbReference type="PANTHER" id="PTHR36512">
    <property type="entry name" value="D-AMINOPEPTIDASE"/>
    <property type="match status" value="1"/>
</dbReference>
<keyword evidence="3" id="KW-1185">Reference proteome</keyword>
<dbReference type="Gene3D" id="3.60.70.12">
    <property type="entry name" value="L-amino peptidase D-ALA esterase/amidase"/>
    <property type="match status" value="1"/>
</dbReference>
<comment type="caution">
    <text evidence="2">The sequence shown here is derived from an EMBL/GenBank/DDBJ whole genome shotgun (WGS) entry which is preliminary data.</text>
</comment>